<keyword evidence="1" id="KW-1133">Transmembrane helix</keyword>
<organism evidence="3 4">
    <name type="scientific">Glomus cerebriforme</name>
    <dbReference type="NCBI Taxonomy" id="658196"/>
    <lineage>
        <taxon>Eukaryota</taxon>
        <taxon>Fungi</taxon>
        <taxon>Fungi incertae sedis</taxon>
        <taxon>Mucoromycota</taxon>
        <taxon>Glomeromycotina</taxon>
        <taxon>Glomeromycetes</taxon>
        <taxon>Glomerales</taxon>
        <taxon>Glomeraceae</taxon>
        <taxon>Glomus</taxon>
    </lineage>
</organism>
<name>A0A397TPH7_9GLOM</name>
<sequence length="154" mass="17861">MESNKDQNIEENNHFNDLEIDEEASRCSNGIITFENEEGLDIRIDLHDFDIEFKVFDNILVIFGKRNSIDSLDTEDSSSSGRRYKTIIRPILLHHGLNNNKIHKEVKDGVTHIIVPKNGTLRKILVSNNKIFFIIFLVVIMFLTNKFFGVHVIY</sequence>
<gene>
    <name evidence="3" type="ORF">C1645_754221</name>
</gene>
<evidence type="ECO:0000313" key="4">
    <source>
        <dbReference type="Proteomes" id="UP000265703"/>
    </source>
</evidence>
<feature type="domain" description="SHSP" evidence="2">
    <location>
        <begin position="35"/>
        <end position="119"/>
    </location>
</feature>
<comment type="caution">
    <text evidence="3">The sequence shown here is derived from an EMBL/GenBank/DDBJ whole genome shotgun (WGS) entry which is preliminary data.</text>
</comment>
<feature type="transmembrane region" description="Helical" evidence="1">
    <location>
        <begin position="131"/>
        <end position="153"/>
    </location>
</feature>
<dbReference type="OrthoDB" id="1431247at2759"/>
<evidence type="ECO:0000256" key="1">
    <source>
        <dbReference type="SAM" id="Phobius"/>
    </source>
</evidence>
<keyword evidence="1" id="KW-0812">Transmembrane</keyword>
<dbReference type="InterPro" id="IPR002068">
    <property type="entry name" value="A-crystallin/Hsp20_dom"/>
</dbReference>
<reference evidence="3 4" key="1">
    <citation type="submission" date="2018-06" db="EMBL/GenBank/DDBJ databases">
        <title>Comparative genomics reveals the genomic features of Rhizophagus irregularis, R. cerebriforme, R. diaphanum and Gigaspora rosea, and their symbiotic lifestyle signature.</title>
        <authorList>
            <person name="Morin E."/>
            <person name="San Clemente H."/>
            <person name="Chen E.C.H."/>
            <person name="De La Providencia I."/>
            <person name="Hainaut M."/>
            <person name="Kuo A."/>
            <person name="Kohler A."/>
            <person name="Murat C."/>
            <person name="Tang N."/>
            <person name="Roy S."/>
            <person name="Loubradou J."/>
            <person name="Henrissat B."/>
            <person name="Grigoriev I.V."/>
            <person name="Corradi N."/>
            <person name="Roux C."/>
            <person name="Martin F.M."/>
        </authorList>
    </citation>
    <scope>NUCLEOTIDE SEQUENCE [LARGE SCALE GENOMIC DNA]</scope>
    <source>
        <strain evidence="3 4">DAOM 227022</strain>
    </source>
</reference>
<dbReference type="Proteomes" id="UP000265703">
    <property type="component" value="Unassembled WGS sequence"/>
</dbReference>
<dbReference type="CDD" id="cd06464">
    <property type="entry name" value="ACD_sHsps-like"/>
    <property type="match status" value="1"/>
</dbReference>
<dbReference type="EMBL" id="QKYT01000039">
    <property type="protein sequence ID" value="RIA96764.1"/>
    <property type="molecule type" value="Genomic_DNA"/>
</dbReference>
<evidence type="ECO:0000313" key="3">
    <source>
        <dbReference type="EMBL" id="RIA96764.1"/>
    </source>
</evidence>
<protein>
    <recommendedName>
        <fullName evidence="2">SHSP domain-containing protein</fullName>
    </recommendedName>
</protein>
<dbReference type="SUPFAM" id="SSF49764">
    <property type="entry name" value="HSP20-like chaperones"/>
    <property type="match status" value="1"/>
</dbReference>
<keyword evidence="1" id="KW-0472">Membrane</keyword>
<dbReference type="AlphaFoldDB" id="A0A397TPH7"/>
<accession>A0A397TPH7</accession>
<dbReference type="Gene3D" id="2.60.40.790">
    <property type="match status" value="1"/>
</dbReference>
<dbReference type="Pfam" id="PF00011">
    <property type="entry name" value="HSP20"/>
    <property type="match status" value="1"/>
</dbReference>
<evidence type="ECO:0000259" key="2">
    <source>
        <dbReference type="Pfam" id="PF00011"/>
    </source>
</evidence>
<keyword evidence="4" id="KW-1185">Reference proteome</keyword>
<dbReference type="InterPro" id="IPR008978">
    <property type="entry name" value="HSP20-like_chaperone"/>
</dbReference>
<proteinExistence type="predicted"/>